<evidence type="ECO:0000256" key="2">
    <source>
        <dbReference type="SAM" id="MobiDB-lite"/>
    </source>
</evidence>
<accession>A0A4Y2E942</accession>
<keyword evidence="1" id="KW-0175">Coiled coil</keyword>
<protein>
    <submittedName>
        <fullName evidence="3">Uncharacterized protein</fullName>
    </submittedName>
</protein>
<organism evidence="3 4">
    <name type="scientific">Araneus ventricosus</name>
    <name type="common">Orbweaver spider</name>
    <name type="synonym">Epeira ventricosa</name>
    <dbReference type="NCBI Taxonomy" id="182803"/>
    <lineage>
        <taxon>Eukaryota</taxon>
        <taxon>Metazoa</taxon>
        <taxon>Ecdysozoa</taxon>
        <taxon>Arthropoda</taxon>
        <taxon>Chelicerata</taxon>
        <taxon>Arachnida</taxon>
        <taxon>Araneae</taxon>
        <taxon>Araneomorphae</taxon>
        <taxon>Entelegynae</taxon>
        <taxon>Araneoidea</taxon>
        <taxon>Araneidae</taxon>
        <taxon>Araneus</taxon>
    </lineage>
</organism>
<evidence type="ECO:0000313" key="4">
    <source>
        <dbReference type="Proteomes" id="UP000499080"/>
    </source>
</evidence>
<comment type="caution">
    <text evidence="3">The sequence shown here is derived from an EMBL/GenBank/DDBJ whole genome shotgun (WGS) entry which is preliminary data.</text>
</comment>
<dbReference type="PANTHER" id="PTHR46888:SF11">
    <property type="entry name" value="SCAN BOX DOMAIN-CONTAINING PROTEIN"/>
    <property type="match status" value="1"/>
</dbReference>
<dbReference type="PANTHER" id="PTHR46888">
    <property type="entry name" value="ZINC KNUCKLE DOMAINCONTAINING PROTEIN-RELATED"/>
    <property type="match status" value="1"/>
</dbReference>
<feature type="compositionally biased region" description="Acidic residues" evidence="2">
    <location>
        <begin position="9"/>
        <end position="25"/>
    </location>
</feature>
<feature type="region of interest" description="Disordered" evidence="2">
    <location>
        <begin position="1"/>
        <end position="25"/>
    </location>
</feature>
<evidence type="ECO:0000313" key="3">
    <source>
        <dbReference type="EMBL" id="GBM24819.1"/>
    </source>
</evidence>
<dbReference type="EMBL" id="BGPR01000527">
    <property type="protein sequence ID" value="GBM24819.1"/>
    <property type="molecule type" value="Genomic_DNA"/>
</dbReference>
<evidence type="ECO:0000256" key="1">
    <source>
        <dbReference type="SAM" id="Coils"/>
    </source>
</evidence>
<feature type="coiled-coil region" evidence="1">
    <location>
        <begin position="51"/>
        <end position="81"/>
    </location>
</feature>
<dbReference type="AlphaFoldDB" id="A0A4Y2E942"/>
<keyword evidence="4" id="KW-1185">Reference proteome</keyword>
<dbReference type="Proteomes" id="UP000499080">
    <property type="component" value="Unassembled WGS sequence"/>
</dbReference>
<gene>
    <name evidence="3" type="ORF">AVEN_245061_1</name>
</gene>
<proteinExistence type="predicted"/>
<reference evidence="3 4" key="1">
    <citation type="journal article" date="2019" name="Sci. Rep.">
        <title>Orb-weaving spider Araneus ventricosus genome elucidates the spidroin gene catalogue.</title>
        <authorList>
            <person name="Kono N."/>
            <person name="Nakamura H."/>
            <person name="Ohtoshi R."/>
            <person name="Moran D.A.P."/>
            <person name="Shinohara A."/>
            <person name="Yoshida Y."/>
            <person name="Fujiwara M."/>
            <person name="Mori M."/>
            <person name="Tomita M."/>
            <person name="Arakawa K."/>
        </authorList>
    </citation>
    <scope>NUCLEOTIDE SEQUENCE [LARGE SCALE GENOMIC DNA]</scope>
</reference>
<dbReference type="OrthoDB" id="10063366at2759"/>
<name>A0A4Y2E942_ARAVE</name>
<sequence length="337" mass="40419">MEENQINHDEEEERMTLMEESEDDFDSFQYETKAEETQQVTYVDQSMVDFLRNIVGEKKECEREREERERERDRAFELQKLELEVRAASAQPVESMHVPDGTDKIRMHDVMPLFNPKEDDVSLFLVLFERQAKIMNIDAENQVTQLISLLPPDIVQLIAREPEEDAKKYEYVKALLLQRFKLSAEKFRQLFNKHQKASESTWYDFYYELKNYLVGHFMDKWTTIISPTEMVKKIEDFEDVRKTIKPKFFATKAERTNKEQFKSRYEIFSKGIELSHHSKHTDKWDNYRHRKDHRQRLDARQRDRFQNRIKMTLLTKDIDNAVSSAGQTSTLNRNALR</sequence>